<protein>
    <recommendedName>
        <fullName evidence="1">DUF5615 domain-containing protein</fullName>
    </recommendedName>
</protein>
<evidence type="ECO:0000259" key="1">
    <source>
        <dbReference type="Pfam" id="PF18480"/>
    </source>
</evidence>
<dbReference type="EMBL" id="DSUH01000073">
    <property type="protein sequence ID" value="HGU31903.1"/>
    <property type="molecule type" value="Genomic_DNA"/>
</dbReference>
<dbReference type="AlphaFoldDB" id="A0A7C4MLS1"/>
<reference evidence="2" key="1">
    <citation type="journal article" date="2020" name="mSystems">
        <title>Genome- and Community-Level Interaction Insights into Carbon Utilization and Element Cycling Functions of Hydrothermarchaeota in Hydrothermal Sediment.</title>
        <authorList>
            <person name="Zhou Z."/>
            <person name="Liu Y."/>
            <person name="Xu W."/>
            <person name="Pan J."/>
            <person name="Luo Z.H."/>
            <person name="Li M."/>
        </authorList>
    </citation>
    <scope>NUCLEOTIDE SEQUENCE [LARGE SCALE GENOMIC DNA]</scope>
    <source>
        <strain evidence="2">SpSt-477</strain>
    </source>
</reference>
<sequence length="118" mass="13264">MRVKLDECVDVRLKARFESYGHDTETVYSEKVSGASDSSIYELCLLEKRALVTQDMDFGNPFRFDPLPTEGIIVLRNPSQGLSELALLVEMTLLHLCVEISAGHLWVVGKQGIRIWPA</sequence>
<accession>A0A7C4MLS1</accession>
<organism evidence="2">
    <name type="scientific">Desulfatirhabdium butyrativorans</name>
    <dbReference type="NCBI Taxonomy" id="340467"/>
    <lineage>
        <taxon>Bacteria</taxon>
        <taxon>Pseudomonadati</taxon>
        <taxon>Thermodesulfobacteriota</taxon>
        <taxon>Desulfobacteria</taxon>
        <taxon>Desulfobacterales</taxon>
        <taxon>Desulfatirhabdiaceae</taxon>
        <taxon>Desulfatirhabdium</taxon>
    </lineage>
</organism>
<dbReference type="Pfam" id="PF18480">
    <property type="entry name" value="DUF5615"/>
    <property type="match status" value="1"/>
</dbReference>
<name>A0A7C4MLS1_9BACT</name>
<dbReference type="InterPro" id="IPR041049">
    <property type="entry name" value="DUF5615"/>
</dbReference>
<gene>
    <name evidence="2" type="ORF">ENS29_03490</name>
</gene>
<proteinExistence type="predicted"/>
<comment type="caution">
    <text evidence="2">The sequence shown here is derived from an EMBL/GenBank/DDBJ whole genome shotgun (WGS) entry which is preliminary data.</text>
</comment>
<feature type="domain" description="DUF5615" evidence="1">
    <location>
        <begin position="1"/>
        <end position="110"/>
    </location>
</feature>
<evidence type="ECO:0000313" key="2">
    <source>
        <dbReference type="EMBL" id="HGU31903.1"/>
    </source>
</evidence>